<evidence type="ECO:0000256" key="4">
    <source>
        <dbReference type="ARBA" id="ARBA00022438"/>
    </source>
</evidence>
<feature type="active site" description="Proton donor" evidence="9">
    <location>
        <position position="324"/>
    </location>
</feature>
<evidence type="ECO:0000256" key="7">
    <source>
        <dbReference type="ARBA" id="ARBA00022801"/>
    </source>
</evidence>
<feature type="domain" description="AB hydrolase-1" evidence="11">
    <location>
        <begin position="63"/>
        <end position="328"/>
    </location>
</feature>
<sequence>MSQQASPQLSTGYTHEAAWESSHLKVDPIHEIFYEQYGKKDGLPGMSDASANGNQHLVLKTGAVIFLHGGPGGNTSPGNTKFFNPAVYRVVLMDQRGAGKSRPRNELRDNTTQHLSDDIERLREHLGIRKWHMVFGGSWGSTLGLFYSQAHPDRVGSLVIRGVFTVRKSELMIGGIQPAALFFPQEWEAFLNYLPESERGDPFNAYHARITSKDPEIAHAAAREWNRWDMSIGTLRPDADSIAKLDDPEWCITHALFESHFLDQNAGFMQDGELLFPANMEKIKDIPGAIVQGRYDVLCTPVTAWEVHKAWPKSSLHWISDAGHSANEPGTTAKLVEVCDEFAKL</sequence>
<dbReference type="GO" id="GO:0005737">
    <property type="term" value="C:cytoplasm"/>
    <property type="evidence" value="ECO:0007669"/>
    <property type="project" value="UniProtKB-SubCell"/>
</dbReference>
<proteinExistence type="inferred from homology"/>
<dbReference type="PRINTS" id="PR00111">
    <property type="entry name" value="ABHYDROLASE"/>
</dbReference>
<evidence type="ECO:0000256" key="10">
    <source>
        <dbReference type="RuleBase" id="RU003421"/>
    </source>
</evidence>
<reference evidence="13" key="1">
    <citation type="submission" date="2019-06" db="EMBL/GenBank/DDBJ databases">
        <title>Draft genome sequence of the griseofulvin-producing fungus Xylaria cubensis strain G536.</title>
        <authorList>
            <person name="Mead M.E."/>
            <person name="Raja H.A."/>
            <person name="Steenwyk J.L."/>
            <person name="Knowles S.L."/>
            <person name="Oberlies N.H."/>
            <person name="Rokas A."/>
        </authorList>
    </citation>
    <scope>NUCLEOTIDE SEQUENCE [LARGE SCALE GENOMIC DNA]</scope>
    <source>
        <strain evidence="13">G536</strain>
    </source>
</reference>
<dbReference type="STRING" id="2512241.A0A553HZC1"/>
<dbReference type="SUPFAM" id="SSF53474">
    <property type="entry name" value="alpha/beta-Hydrolases"/>
    <property type="match status" value="1"/>
</dbReference>
<protein>
    <recommendedName>
        <fullName evidence="8 10">Proline iminopeptidase</fullName>
        <shortName evidence="8">PIP</shortName>
        <ecNumber evidence="8 10">3.4.11.5</ecNumber>
    </recommendedName>
    <alternativeName>
        <fullName evidence="8">Prolyl aminopeptidase</fullName>
    </alternativeName>
</protein>
<dbReference type="PANTHER" id="PTHR43722">
    <property type="entry name" value="PROLINE IMINOPEPTIDASE"/>
    <property type="match status" value="1"/>
</dbReference>
<evidence type="ECO:0000259" key="11">
    <source>
        <dbReference type="Pfam" id="PF00561"/>
    </source>
</evidence>
<comment type="catalytic activity">
    <reaction evidence="1 8 10">
        <text>Release of N-terminal proline from a peptide.</text>
        <dbReference type="EC" id="3.4.11.5"/>
    </reaction>
</comment>
<dbReference type="NCBIfam" id="TIGR01249">
    <property type="entry name" value="pro_imino_pep_1"/>
    <property type="match status" value="1"/>
</dbReference>
<keyword evidence="4 8" id="KW-0031">Aminopeptidase</keyword>
<accession>A0A553HZC1</accession>
<feature type="active site" description="Proton donor" evidence="9">
    <location>
        <position position="296"/>
    </location>
</feature>
<dbReference type="EMBL" id="VFLP01000030">
    <property type="protein sequence ID" value="TRX93289.1"/>
    <property type="molecule type" value="Genomic_DNA"/>
</dbReference>
<evidence type="ECO:0000256" key="3">
    <source>
        <dbReference type="ARBA" id="ARBA00010088"/>
    </source>
</evidence>
<evidence type="ECO:0000256" key="6">
    <source>
        <dbReference type="ARBA" id="ARBA00022670"/>
    </source>
</evidence>
<keyword evidence="6 8" id="KW-0645">Protease</keyword>
<comment type="caution">
    <text evidence="12">The sequence shown here is derived from an EMBL/GenBank/DDBJ whole genome shotgun (WGS) entry which is preliminary data.</text>
</comment>
<comment type="subcellular location">
    <subcellularLocation>
        <location evidence="2 8">Cytoplasm</location>
    </subcellularLocation>
</comment>
<dbReference type="EC" id="3.4.11.5" evidence="8 10"/>
<dbReference type="InterPro" id="IPR005944">
    <property type="entry name" value="Pro_iminopeptidase"/>
</dbReference>
<organism evidence="12 13">
    <name type="scientific">Xylaria flabelliformis</name>
    <dbReference type="NCBI Taxonomy" id="2512241"/>
    <lineage>
        <taxon>Eukaryota</taxon>
        <taxon>Fungi</taxon>
        <taxon>Dikarya</taxon>
        <taxon>Ascomycota</taxon>
        <taxon>Pezizomycotina</taxon>
        <taxon>Sordariomycetes</taxon>
        <taxon>Xylariomycetidae</taxon>
        <taxon>Xylariales</taxon>
        <taxon>Xylariaceae</taxon>
        <taxon>Xylaria</taxon>
    </lineage>
</organism>
<evidence type="ECO:0000256" key="9">
    <source>
        <dbReference type="PIRSR" id="PIRSR006431-1"/>
    </source>
</evidence>
<dbReference type="GO" id="GO:0006508">
    <property type="term" value="P:proteolysis"/>
    <property type="evidence" value="ECO:0007669"/>
    <property type="project" value="UniProtKB-KW"/>
</dbReference>
<dbReference type="PIRSF" id="PIRSF006431">
    <property type="entry name" value="Pept_S33"/>
    <property type="match status" value="1"/>
</dbReference>
<comment type="similarity">
    <text evidence="3 8 10">Belongs to the peptidase S33 family.</text>
</comment>
<evidence type="ECO:0000313" key="13">
    <source>
        <dbReference type="Proteomes" id="UP000319160"/>
    </source>
</evidence>
<dbReference type="OrthoDB" id="10249433at2759"/>
<feature type="active site" description="Nucleophile" evidence="9">
    <location>
        <position position="138"/>
    </location>
</feature>
<evidence type="ECO:0000256" key="5">
    <source>
        <dbReference type="ARBA" id="ARBA00022490"/>
    </source>
</evidence>
<keyword evidence="7 8" id="KW-0378">Hydrolase</keyword>
<dbReference type="Pfam" id="PF00561">
    <property type="entry name" value="Abhydrolase_1"/>
    <property type="match status" value="1"/>
</dbReference>
<dbReference type="InterPro" id="IPR029058">
    <property type="entry name" value="AB_hydrolase_fold"/>
</dbReference>
<keyword evidence="5 8" id="KW-0963">Cytoplasm</keyword>
<dbReference type="PANTHER" id="PTHR43722:SF1">
    <property type="entry name" value="PROLINE IMINOPEPTIDASE"/>
    <property type="match status" value="1"/>
</dbReference>
<dbReference type="InterPro" id="IPR002410">
    <property type="entry name" value="Peptidase_S33"/>
</dbReference>
<dbReference type="InterPro" id="IPR000073">
    <property type="entry name" value="AB_hydrolase_1"/>
</dbReference>
<keyword evidence="13" id="KW-1185">Reference proteome</keyword>
<evidence type="ECO:0000256" key="8">
    <source>
        <dbReference type="PIRNR" id="PIRNR006431"/>
    </source>
</evidence>
<dbReference type="Proteomes" id="UP000319160">
    <property type="component" value="Unassembled WGS sequence"/>
</dbReference>
<gene>
    <name evidence="12" type="ORF">FHL15_005868</name>
</gene>
<name>A0A553HZC1_9PEZI</name>
<evidence type="ECO:0000256" key="2">
    <source>
        <dbReference type="ARBA" id="ARBA00004496"/>
    </source>
</evidence>
<dbReference type="GO" id="GO:0004177">
    <property type="term" value="F:aminopeptidase activity"/>
    <property type="evidence" value="ECO:0007669"/>
    <property type="project" value="UniProtKB-UniRule"/>
</dbReference>
<dbReference type="PRINTS" id="PR00793">
    <property type="entry name" value="PROAMNOPTASE"/>
</dbReference>
<dbReference type="Gene3D" id="3.40.50.1820">
    <property type="entry name" value="alpha/beta hydrolase"/>
    <property type="match status" value="1"/>
</dbReference>
<dbReference type="AlphaFoldDB" id="A0A553HZC1"/>
<evidence type="ECO:0000256" key="1">
    <source>
        <dbReference type="ARBA" id="ARBA00001585"/>
    </source>
</evidence>
<evidence type="ECO:0000313" key="12">
    <source>
        <dbReference type="EMBL" id="TRX93289.1"/>
    </source>
</evidence>